<dbReference type="Pfam" id="PF07500">
    <property type="entry name" value="TFIIS_M"/>
    <property type="match status" value="1"/>
</dbReference>
<dbReference type="Proteomes" id="UP000319731">
    <property type="component" value="Unassembled WGS sequence"/>
</dbReference>
<evidence type="ECO:0000256" key="1">
    <source>
        <dbReference type="ARBA" id="ARBA00022723"/>
    </source>
</evidence>
<gene>
    <name evidence="6" type="ORF">SmJEL517_g00577</name>
</gene>
<name>A0A507CDG7_9FUNG</name>
<dbReference type="GO" id="GO:0006351">
    <property type="term" value="P:DNA-templated transcription"/>
    <property type="evidence" value="ECO:0007669"/>
    <property type="project" value="InterPro"/>
</dbReference>
<evidence type="ECO:0000256" key="4">
    <source>
        <dbReference type="ARBA" id="ARBA00023242"/>
    </source>
</evidence>
<evidence type="ECO:0000256" key="3">
    <source>
        <dbReference type="ARBA" id="ARBA00022833"/>
    </source>
</evidence>
<feature type="domain" description="TFIIS central" evidence="5">
    <location>
        <begin position="6"/>
        <end position="117"/>
    </location>
</feature>
<dbReference type="AlphaFoldDB" id="A0A507CDG7"/>
<dbReference type="Gene3D" id="1.10.472.30">
    <property type="entry name" value="Transcription elongation factor S-II, central domain"/>
    <property type="match status" value="1"/>
</dbReference>
<dbReference type="RefSeq" id="XP_031027573.1">
    <property type="nucleotide sequence ID" value="XM_031166506.1"/>
</dbReference>
<dbReference type="OrthoDB" id="44867at2759"/>
<accession>A0A507CDG7</accession>
<dbReference type="GO" id="GO:0008270">
    <property type="term" value="F:zinc ion binding"/>
    <property type="evidence" value="ECO:0007669"/>
    <property type="project" value="UniProtKB-KW"/>
</dbReference>
<reference evidence="6 7" key="1">
    <citation type="journal article" date="2019" name="Sci. Rep.">
        <title>Comparative genomics of chytrid fungi reveal insights into the obligate biotrophic and pathogenic lifestyle of Synchytrium endobioticum.</title>
        <authorList>
            <person name="van de Vossenberg B.T.L.H."/>
            <person name="Warris S."/>
            <person name="Nguyen H.D.T."/>
            <person name="van Gent-Pelzer M.P.E."/>
            <person name="Joly D.L."/>
            <person name="van de Geest H.C."/>
            <person name="Bonants P.J.M."/>
            <person name="Smith D.S."/>
            <person name="Levesque C.A."/>
            <person name="van der Lee T.A.J."/>
        </authorList>
    </citation>
    <scope>NUCLEOTIDE SEQUENCE [LARGE SCALE GENOMIC DNA]</scope>
    <source>
        <strain evidence="6 7">JEL517</strain>
    </source>
</reference>
<dbReference type="EMBL" id="QEAO01000002">
    <property type="protein sequence ID" value="TPX37662.1"/>
    <property type="molecule type" value="Genomic_DNA"/>
</dbReference>
<proteinExistence type="predicted"/>
<keyword evidence="2" id="KW-0863">Zinc-finger</keyword>
<keyword evidence="3" id="KW-0862">Zinc</keyword>
<evidence type="ECO:0000313" key="6">
    <source>
        <dbReference type="EMBL" id="TPX37662.1"/>
    </source>
</evidence>
<dbReference type="PROSITE" id="PS51321">
    <property type="entry name" value="TFIIS_CENTRAL"/>
    <property type="match status" value="1"/>
</dbReference>
<evidence type="ECO:0000313" key="7">
    <source>
        <dbReference type="Proteomes" id="UP000319731"/>
    </source>
</evidence>
<dbReference type="STRING" id="1806994.A0A507CDG7"/>
<comment type="caution">
    <text evidence="6">The sequence shown here is derived from an EMBL/GenBank/DDBJ whole genome shotgun (WGS) entry which is preliminary data.</text>
</comment>
<sequence>MIAEDLRVRSRDLLAKALNEDNAGRMPDRRVINLATELEASIHSLGESQYKESVRSRAYNLRQNADLRYAFLNSQISAARLARMSSVELANKEVKQLYDKIEAEVAKEADISGQGLEGMTADEGELSLGHKPAMLLWSGGDADARIG</sequence>
<protein>
    <recommendedName>
        <fullName evidence="5">TFIIS central domain-containing protein</fullName>
    </recommendedName>
</protein>
<keyword evidence="4" id="KW-0539">Nucleus</keyword>
<dbReference type="InterPro" id="IPR003618">
    <property type="entry name" value="TFIIS_cen_dom"/>
</dbReference>
<dbReference type="SMART" id="SM00510">
    <property type="entry name" value="TFS2M"/>
    <property type="match status" value="1"/>
</dbReference>
<dbReference type="GeneID" id="42001803"/>
<dbReference type="PANTHER" id="PTHR11477:SF0">
    <property type="entry name" value="IP08861P-RELATED"/>
    <property type="match status" value="1"/>
</dbReference>
<dbReference type="GO" id="GO:0005634">
    <property type="term" value="C:nucleus"/>
    <property type="evidence" value="ECO:0007669"/>
    <property type="project" value="TreeGrafter"/>
</dbReference>
<dbReference type="SUPFAM" id="SSF46942">
    <property type="entry name" value="Elongation factor TFIIS domain 2"/>
    <property type="match status" value="1"/>
</dbReference>
<organism evidence="6 7">
    <name type="scientific">Synchytrium microbalum</name>
    <dbReference type="NCBI Taxonomy" id="1806994"/>
    <lineage>
        <taxon>Eukaryota</taxon>
        <taxon>Fungi</taxon>
        <taxon>Fungi incertae sedis</taxon>
        <taxon>Chytridiomycota</taxon>
        <taxon>Chytridiomycota incertae sedis</taxon>
        <taxon>Chytridiomycetes</taxon>
        <taxon>Synchytriales</taxon>
        <taxon>Synchytriaceae</taxon>
        <taxon>Synchytrium</taxon>
    </lineage>
</organism>
<dbReference type="InterPro" id="IPR036575">
    <property type="entry name" value="TFIIS_cen_dom_sf"/>
</dbReference>
<evidence type="ECO:0000256" key="2">
    <source>
        <dbReference type="ARBA" id="ARBA00022771"/>
    </source>
</evidence>
<keyword evidence="1" id="KW-0479">Metal-binding</keyword>
<evidence type="ECO:0000259" key="5">
    <source>
        <dbReference type="PROSITE" id="PS51321"/>
    </source>
</evidence>
<dbReference type="PANTHER" id="PTHR11477">
    <property type="entry name" value="TRANSCRIPTION FACTOR S-II ZINC FINGER DOMAIN-CONTAINING PROTEIN"/>
    <property type="match status" value="1"/>
</dbReference>
<keyword evidence="7" id="KW-1185">Reference proteome</keyword>